<protein>
    <submittedName>
        <fullName evidence="1">Uncharacterized protein</fullName>
    </submittedName>
</protein>
<dbReference type="Proteomes" id="UP000000763">
    <property type="component" value="Chromosome 8"/>
</dbReference>
<dbReference type="AlphaFoldDB" id="Q6YUE3"/>
<evidence type="ECO:0000313" key="2">
    <source>
        <dbReference type="Proteomes" id="UP000000763"/>
    </source>
</evidence>
<proteinExistence type="predicted"/>
<evidence type="ECO:0000313" key="1">
    <source>
        <dbReference type="EMBL" id="BAD03884.1"/>
    </source>
</evidence>
<name>Q6YUE3_ORYSJ</name>
<accession>Q6YUE3</accession>
<reference evidence="2" key="1">
    <citation type="journal article" date="2005" name="Nature">
        <title>The map-based sequence of the rice genome.</title>
        <authorList>
            <consortium name="International rice genome sequencing project (IRGSP)"/>
            <person name="Matsumoto T."/>
            <person name="Wu J."/>
            <person name="Kanamori H."/>
            <person name="Katayose Y."/>
            <person name="Fujisawa M."/>
            <person name="Namiki N."/>
            <person name="Mizuno H."/>
            <person name="Yamamoto K."/>
            <person name="Antonio B.A."/>
            <person name="Baba T."/>
            <person name="Sakata K."/>
            <person name="Nagamura Y."/>
            <person name="Aoki H."/>
            <person name="Arikawa K."/>
            <person name="Arita K."/>
            <person name="Bito T."/>
            <person name="Chiden Y."/>
            <person name="Fujitsuka N."/>
            <person name="Fukunaka R."/>
            <person name="Hamada M."/>
            <person name="Harada C."/>
            <person name="Hayashi A."/>
            <person name="Hijishita S."/>
            <person name="Honda M."/>
            <person name="Hosokawa S."/>
            <person name="Ichikawa Y."/>
            <person name="Idonuma A."/>
            <person name="Iijima M."/>
            <person name="Ikeda M."/>
            <person name="Ikeno M."/>
            <person name="Ito K."/>
            <person name="Ito S."/>
            <person name="Ito T."/>
            <person name="Ito Y."/>
            <person name="Ito Y."/>
            <person name="Iwabuchi A."/>
            <person name="Kamiya K."/>
            <person name="Karasawa W."/>
            <person name="Kurita K."/>
            <person name="Katagiri S."/>
            <person name="Kikuta A."/>
            <person name="Kobayashi H."/>
            <person name="Kobayashi N."/>
            <person name="Machita K."/>
            <person name="Maehara T."/>
            <person name="Masukawa M."/>
            <person name="Mizubayashi T."/>
            <person name="Mukai Y."/>
            <person name="Nagasaki H."/>
            <person name="Nagata Y."/>
            <person name="Naito S."/>
            <person name="Nakashima M."/>
            <person name="Nakama Y."/>
            <person name="Nakamichi Y."/>
            <person name="Nakamura M."/>
            <person name="Meguro A."/>
            <person name="Negishi M."/>
            <person name="Ohta I."/>
            <person name="Ohta T."/>
            <person name="Okamoto M."/>
            <person name="Ono N."/>
            <person name="Saji S."/>
            <person name="Sakaguchi M."/>
            <person name="Sakai K."/>
            <person name="Shibata M."/>
            <person name="Shimokawa T."/>
            <person name="Song J."/>
            <person name="Takazaki Y."/>
            <person name="Terasawa K."/>
            <person name="Tsugane M."/>
            <person name="Tsuji K."/>
            <person name="Ueda S."/>
            <person name="Waki K."/>
            <person name="Yamagata H."/>
            <person name="Yamamoto M."/>
            <person name="Yamamoto S."/>
            <person name="Yamane H."/>
            <person name="Yoshiki S."/>
            <person name="Yoshihara R."/>
            <person name="Yukawa K."/>
            <person name="Zhong H."/>
            <person name="Yano M."/>
            <person name="Yuan Q."/>
            <person name="Ouyang S."/>
            <person name="Liu J."/>
            <person name="Jones K.M."/>
            <person name="Gansberger K."/>
            <person name="Moffat K."/>
            <person name="Hill J."/>
            <person name="Bera J."/>
            <person name="Fadrosh D."/>
            <person name="Jin S."/>
            <person name="Johri S."/>
            <person name="Kim M."/>
            <person name="Overton L."/>
            <person name="Reardon M."/>
            <person name="Tsitrin T."/>
            <person name="Vuong H."/>
            <person name="Weaver B."/>
            <person name="Ciecko A."/>
            <person name="Tallon L."/>
            <person name="Jackson J."/>
            <person name="Pai G."/>
            <person name="Aken S.V."/>
            <person name="Utterback T."/>
            <person name="Reidmuller S."/>
            <person name="Feldblyum T."/>
            <person name="Hsiao J."/>
            <person name="Zismann V."/>
            <person name="Iobst S."/>
            <person name="de Vazeille A.R."/>
            <person name="Buell C.R."/>
            <person name="Ying K."/>
            <person name="Li Y."/>
            <person name="Lu T."/>
            <person name="Huang Y."/>
            <person name="Zhao Q."/>
            <person name="Feng Q."/>
            <person name="Zhang L."/>
            <person name="Zhu J."/>
            <person name="Weng Q."/>
            <person name="Mu J."/>
            <person name="Lu Y."/>
            <person name="Fan D."/>
            <person name="Liu Y."/>
            <person name="Guan J."/>
            <person name="Zhang Y."/>
            <person name="Yu S."/>
            <person name="Liu X."/>
            <person name="Zhang Y."/>
            <person name="Hong G."/>
            <person name="Han B."/>
            <person name="Choisne N."/>
            <person name="Demange N."/>
            <person name="Orjeda G."/>
            <person name="Samain S."/>
            <person name="Cattolico L."/>
            <person name="Pelletier E."/>
            <person name="Couloux A."/>
            <person name="Segurens B."/>
            <person name="Wincker P."/>
            <person name="D'Hont A."/>
            <person name="Scarpelli C."/>
            <person name="Weissenbach J."/>
            <person name="Salanoubat M."/>
            <person name="Quetier F."/>
            <person name="Yu Y."/>
            <person name="Kim H.R."/>
            <person name="Rambo T."/>
            <person name="Currie J."/>
            <person name="Collura K."/>
            <person name="Luo M."/>
            <person name="Yang T."/>
            <person name="Ammiraju J.S.S."/>
            <person name="Engler F."/>
            <person name="Soderlund C."/>
            <person name="Wing R.A."/>
            <person name="Palmer L.E."/>
            <person name="de la Bastide M."/>
            <person name="Spiegel L."/>
            <person name="Nascimento L."/>
            <person name="Zutavern T."/>
            <person name="O'Shaughnessy A."/>
            <person name="Dike S."/>
            <person name="Dedhia N."/>
            <person name="Preston R."/>
            <person name="Balija V."/>
            <person name="McCombie W.R."/>
            <person name="Chow T."/>
            <person name="Chen H."/>
            <person name="Chung M."/>
            <person name="Chen C."/>
            <person name="Shaw J."/>
            <person name="Wu H."/>
            <person name="Hsiao K."/>
            <person name="Chao Y."/>
            <person name="Chu M."/>
            <person name="Cheng C."/>
            <person name="Hour A."/>
            <person name="Lee P."/>
            <person name="Lin S."/>
            <person name="Lin Y."/>
            <person name="Liou J."/>
            <person name="Liu S."/>
            <person name="Hsing Y."/>
            <person name="Raghuvanshi S."/>
            <person name="Mohanty A."/>
            <person name="Bharti A.K."/>
            <person name="Gaur A."/>
            <person name="Gupta V."/>
            <person name="Kumar D."/>
            <person name="Ravi V."/>
            <person name="Vij S."/>
            <person name="Kapur A."/>
            <person name="Khurana P."/>
            <person name="Khurana P."/>
            <person name="Khurana J.P."/>
            <person name="Tyagi A.K."/>
            <person name="Gaikwad K."/>
            <person name="Singh A."/>
            <person name="Dalal V."/>
            <person name="Srivastava S."/>
            <person name="Dixit A."/>
            <person name="Pal A.K."/>
            <person name="Ghazi I.A."/>
            <person name="Yadav M."/>
            <person name="Pandit A."/>
            <person name="Bhargava A."/>
            <person name="Sureshbabu K."/>
            <person name="Batra K."/>
            <person name="Sharma T.R."/>
            <person name="Mohapatra T."/>
            <person name="Singh N.K."/>
            <person name="Messing J."/>
            <person name="Nelson A.B."/>
            <person name="Fuks G."/>
            <person name="Kavchok S."/>
            <person name="Keizer G."/>
            <person name="Linton E."/>
            <person name="Llaca V."/>
            <person name="Song R."/>
            <person name="Tanyolac B."/>
            <person name="Young S."/>
            <person name="Ho-Il K."/>
            <person name="Hahn J.H."/>
            <person name="Sangsakoo G."/>
            <person name="Vanavichit A."/>
            <person name="de Mattos Luiz.A.T."/>
            <person name="Zimmer P.D."/>
            <person name="Malone G."/>
            <person name="Dellagostin O."/>
            <person name="de Oliveira A.C."/>
            <person name="Bevan M."/>
            <person name="Bancroft I."/>
            <person name="Minx P."/>
            <person name="Cordum H."/>
            <person name="Wilson R."/>
            <person name="Cheng Z."/>
            <person name="Jin W."/>
            <person name="Jiang J."/>
            <person name="Leong S.A."/>
            <person name="Iwama H."/>
            <person name="Gojobori T."/>
            <person name="Itoh T."/>
            <person name="Niimura Y."/>
            <person name="Fujii Y."/>
            <person name="Habara T."/>
            <person name="Sakai H."/>
            <person name="Sato Y."/>
            <person name="Wilson G."/>
            <person name="Kumar K."/>
            <person name="McCouch S."/>
            <person name="Juretic N."/>
            <person name="Hoen D."/>
            <person name="Wright S."/>
            <person name="Bruskiewich R."/>
            <person name="Bureau T."/>
            <person name="Miyao A."/>
            <person name="Hirochika H."/>
            <person name="Nishikawa T."/>
            <person name="Kadowaki K."/>
            <person name="Sugiura M."/>
            <person name="Burr B."/>
            <person name="Sasaki T."/>
        </authorList>
    </citation>
    <scope>NUCLEOTIDE SEQUENCE [LARGE SCALE GENOMIC DNA]</scope>
    <source>
        <strain evidence="2">cv. Nipponbare</strain>
    </source>
</reference>
<organism evidence="1 2">
    <name type="scientific">Oryza sativa subsp. japonica</name>
    <name type="common">Rice</name>
    <dbReference type="NCBI Taxonomy" id="39947"/>
    <lineage>
        <taxon>Eukaryota</taxon>
        <taxon>Viridiplantae</taxon>
        <taxon>Streptophyta</taxon>
        <taxon>Embryophyta</taxon>
        <taxon>Tracheophyta</taxon>
        <taxon>Spermatophyta</taxon>
        <taxon>Magnoliopsida</taxon>
        <taxon>Liliopsida</taxon>
        <taxon>Poales</taxon>
        <taxon>Poaceae</taxon>
        <taxon>BOP clade</taxon>
        <taxon>Oryzoideae</taxon>
        <taxon>Oryzeae</taxon>
        <taxon>Oryzinae</taxon>
        <taxon>Oryza</taxon>
        <taxon>Oryza sativa</taxon>
    </lineage>
</organism>
<gene>
    <name evidence="1" type="primary">B1049E04.9</name>
</gene>
<sequence length="53" mass="5438">MALMSTASCAIANVWQVTAATVGIGRATRPKPLEKHFSMVAIAGALAPKVAQT</sequence>
<reference evidence="2" key="2">
    <citation type="journal article" date="2008" name="Nucleic Acids Res.">
        <title>The rice annotation project database (RAP-DB): 2008 update.</title>
        <authorList>
            <consortium name="The rice annotation project (RAP)"/>
        </authorList>
    </citation>
    <scope>GENOME REANNOTATION</scope>
    <source>
        <strain evidence="2">cv. Nipponbare</strain>
    </source>
</reference>
<dbReference type="EMBL" id="AP005870">
    <property type="protein sequence ID" value="BAD03884.1"/>
    <property type="molecule type" value="Genomic_DNA"/>
</dbReference>